<evidence type="ECO:0000313" key="2">
    <source>
        <dbReference type="Proteomes" id="UP001352223"/>
    </source>
</evidence>
<organism evidence="1 2">
    <name type="scientific">Streptomyces kunmingensis</name>
    <dbReference type="NCBI Taxonomy" id="68225"/>
    <lineage>
        <taxon>Bacteria</taxon>
        <taxon>Bacillati</taxon>
        <taxon>Actinomycetota</taxon>
        <taxon>Actinomycetes</taxon>
        <taxon>Kitasatosporales</taxon>
        <taxon>Streptomycetaceae</taxon>
        <taxon>Streptomyces</taxon>
    </lineage>
</organism>
<dbReference type="RefSeq" id="WP_324771778.1">
    <property type="nucleotide sequence ID" value="NZ_BAAATS010000018.1"/>
</dbReference>
<accession>A0ABU6CH65</accession>
<proteinExistence type="predicted"/>
<dbReference type="Proteomes" id="UP001352223">
    <property type="component" value="Unassembled WGS sequence"/>
</dbReference>
<reference evidence="1 2" key="1">
    <citation type="submission" date="2022-10" db="EMBL/GenBank/DDBJ databases">
        <authorList>
            <person name="Xie J."/>
            <person name="Shen N."/>
        </authorList>
    </citation>
    <scope>NUCLEOTIDE SEQUENCE [LARGE SCALE GENOMIC DNA]</scope>
    <source>
        <strain evidence="1 2">DSM 41681</strain>
    </source>
</reference>
<keyword evidence="2" id="KW-1185">Reference proteome</keyword>
<protein>
    <submittedName>
        <fullName evidence="1">Uncharacterized protein</fullName>
    </submittedName>
</protein>
<evidence type="ECO:0000313" key="1">
    <source>
        <dbReference type="EMBL" id="MEB3964061.1"/>
    </source>
</evidence>
<comment type="caution">
    <text evidence="1">The sequence shown here is derived from an EMBL/GenBank/DDBJ whole genome shotgun (WGS) entry which is preliminary data.</text>
</comment>
<gene>
    <name evidence="1" type="ORF">OKJ48_28040</name>
</gene>
<sequence>MTALLHATGGNVRPTITTEKSKAGLSSLDEHWRDLFRHIAPQGDEFLIILWGPGSASKGWFRVRDLEFAHTGLPSRVQAAIGRPEFYCISLGNTYFGAVTIEEDEYWIVSRDLS</sequence>
<dbReference type="EMBL" id="JAOZYB010000302">
    <property type="protein sequence ID" value="MEB3964061.1"/>
    <property type="molecule type" value="Genomic_DNA"/>
</dbReference>
<name>A0ABU6CH65_9ACTN</name>